<dbReference type="AlphaFoldDB" id="A0A2P2P567"/>
<sequence>MSDSKSIQFYQIKKSFNFIFYPCKN</sequence>
<organism evidence="1">
    <name type="scientific">Rhizophora mucronata</name>
    <name type="common">Asiatic mangrove</name>
    <dbReference type="NCBI Taxonomy" id="61149"/>
    <lineage>
        <taxon>Eukaryota</taxon>
        <taxon>Viridiplantae</taxon>
        <taxon>Streptophyta</taxon>
        <taxon>Embryophyta</taxon>
        <taxon>Tracheophyta</taxon>
        <taxon>Spermatophyta</taxon>
        <taxon>Magnoliopsida</taxon>
        <taxon>eudicotyledons</taxon>
        <taxon>Gunneridae</taxon>
        <taxon>Pentapetalae</taxon>
        <taxon>rosids</taxon>
        <taxon>fabids</taxon>
        <taxon>Malpighiales</taxon>
        <taxon>Rhizophoraceae</taxon>
        <taxon>Rhizophora</taxon>
    </lineage>
</organism>
<proteinExistence type="predicted"/>
<evidence type="ECO:0000313" key="1">
    <source>
        <dbReference type="EMBL" id="MBX49857.1"/>
    </source>
</evidence>
<protein>
    <submittedName>
        <fullName evidence="1">Uncharacterized protein</fullName>
    </submittedName>
</protein>
<name>A0A2P2P567_RHIMU</name>
<dbReference type="EMBL" id="GGEC01069373">
    <property type="protein sequence ID" value="MBX49857.1"/>
    <property type="molecule type" value="Transcribed_RNA"/>
</dbReference>
<accession>A0A2P2P567</accession>
<reference evidence="1" key="1">
    <citation type="submission" date="2018-02" db="EMBL/GenBank/DDBJ databases">
        <title>Rhizophora mucronata_Transcriptome.</title>
        <authorList>
            <person name="Meera S.P."/>
            <person name="Sreeshan A."/>
            <person name="Augustine A."/>
        </authorList>
    </citation>
    <scope>NUCLEOTIDE SEQUENCE</scope>
    <source>
        <tissue evidence="1">Leaf</tissue>
    </source>
</reference>